<dbReference type="VEuPathDB" id="TrichDB:TVAGG3_0982950"/>
<sequence>MPYAHRLDLRSRFNSGITHNFDFPYGDSYNETMRTIPSLKKHNITGFEQCLSIIDTGIDEKNQWLIRPNLTVDSKIYTSLNLADDEDEYEGHGTFVAGIAAGKAYCSEFAKSFNGVAEDARIYMVDIKNKKTGKLYWPENFLDLFQPSDNLKCPTILNAWTIDDPLLTTAMDIIAYKNPKLLMIFPSLVDKDGGIVTPGAAKNILSVGAINSLPIAKGFKQTETTVTVFNERTNEYYFGYTDPCGIPFLNTTYTKDPLELHSSVGIKASDVHIVDENSKSTTTAPAALVFTTNEIKNKFNFPVIRLSPSKQGQFKPGDNITIIPSPLDEGTAKSFGNPDGKSGIKNKHFPFFAKPELSAPGGPMLGPKAGSSACGLDGLTIKEGPSVASAIIAGSAVLARQILQMETMKGIKHIYSSAVRAAMIASADYLNFKNKTGPIEGQGFGVPQLERIIPTKLGNETKKVLNVSNNLHILHNNTIKSDSRNDYCLTSEQDGVLSIALVWHDYPRDPRSNEFLSQPLYLNVATDEIPYAFHLANNDAEDQPTLDHFNTAQRILLKVRKNMKLHIKVVSGHFSIAALAHYSIAIVGNISWPDNYKCDGYFVVGNCPRECRGRGSTCRQNKLCQCSNDRGGDFCDFRADKLEKDKLITVSLTKRFEWSIFKYLPDKWSQGMSMKMIINGINYDKAGFMVNSAKAPTFENNACSEIYCPWATFDGQNYTFKYEDWDFISKHTNMMFGFYQKTKEPQTFTIEMKLIKPAKKQDPSPTPNV</sequence>
<dbReference type="InterPro" id="IPR000209">
    <property type="entry name" value="Peptidase_S8/S53_dom"/>
</dbReference>
<keyword evidence="3" id="KW-0378">Hydrolase</keyword>
<dbReference type="Pfam" id="PF00082">
    <property type="entry name" value="Peptidase_S8"/>
    <property type="match status" value="1"/>
</dbReference>
<dbReference type="InterPro" id="IPR036852">
    <property type="entry name" value="Peptidase_S8/S53_dom_sf"/>
</dbReference>
<reference evidence="6" key="2">
    <citation type="journal article" date="2007" name="Science">
        <title>Draft genome sequence of the sexually transmitted pathogen Trichomonas vaginalis.</title>
        <authorList>
            <person name="Carlton J.M."/>
            <person name="Hirt R.P."/>
            <person name="Silva J.C."/>
            <person name="Delcher A.L."/>
            <person name="Schatz M."/>
            <person name="Zhao Q."/>
            <person name="Wortman J.R."/>
            <person name="Bidwell S.L."/>
            <person name="Alsmark U.C.M."/>
            <person name="Besteiro S."/>
            <person name="Sicheritz-Ponten T."/>
            <person name="Noel C.J."/>
            <person name="Dacks J.B."/>
            <person name="Foster P.G."/>
            <person name="Simillion C."/>
            <person name="Van de Peer Y."/>
            <person name="Miranda-Saavedra D."/>
            <person name="Barton G.J."/>
            <person name="Westrop G.D."/>
            <person name="Mueller S."/>
            <person name="Dessi D."/>
            <person name="Fiori P.L."/>
            <person name="Ren Q."/>
            <person name="Paulsen I."/>
            <person name="Zhang H."/>
            <person name="Bastida-Corcuera F.D."/>
            <person name="Simoes-Barbosa A."/>
            <person name="Brown M.T."/>
            <person name="Hayes R.D."/>
            <person name="Mukherjee M."/>
            <person name="Okumura C.Y."/>
            <person name="Schneider R."/>
            <person name="Smith A.J."/>
            <person name="Vanacova S."/>
            <person name="Villalvazo M."/>
            <person name="Haas B.J."/>
            <person name="Pertea M."/>
            <person name="Feldblyum T.V."/>
            <person name="Utterback T.R."/>
            <person name="Shu C.L."/>
            <person name="Osoegawa K."/>
            <person name="de Jong P.J."/>
            <person name="Hrdy I."/>
            <person name="Horvathova L."/>
            <person name="Zubacova Z."/>
            <person name="Dolezal P."/>
            <person name="Malik S.B."/>
            <person name="Logsdon J.M. Jr."/>
            <person name="Henze K."/>
            <person name="Gupta A."/>
            <person name="Wang C.C."/>
            <person name="Dunne R.L."/>
            <person name="Upcroft J.A."/>
            <person name="Upcroft P."/>
            <person name="White O."/>
            <person name="Salzberg S.L."/>
            <person name="Tang P."/>
            <person name="Chiu C.-H."/>
            <person name="Lee Y.-S."/>
            <person name="Embley T.M."/>
            <person name="Coombs G.H."/>
            <person name="Mottram J.C."/>
            <person name="Tachezy J."/>
            <person name="Fraser-Liggett C.M."/>
            <person name="Johnson P.J."/>
        </authorList>
    </citation>
    <scope>NUCLEOTIDE SEQUENCE [LARGE SCALE GENOMIC DNA]</scope>
    <source>
        <strain evidence="6">G3</strain>
    </source>
</reference>
<accession>A2E748</accession>
<dbReference type="KEGG" id="tva:4769520"/>
<protein>
    <recommendedName>
        <fullName evidence="5">EGF-like domain-containing protein</fullName>
    </recommendedName>
</protein>
<keyword evidence="7" id="KW-1185">Reference proteome</keyword>
<evidence type="ECO:0000313" key="7">
    <source>
        <dbReference type="Proteomes" id="UP000001542"/>
    </source>
</evidence>
<dbReference type="Proteomes" id="UP000001542">
    <property type="component" value="Unassembled WGS sequence"/>
</dbReference>
<dbReference type="InterPro" id="IPR022398">
    <property type="entry name" value="Peptidase_S8_His-AS"/>
</dbReference>
<dbReference type="PROSITE" id="PS00022">
    <property type="entry name" value="EGF_1"/>
    <property type="match status" value="1"/>
</dbReference>
<dbReference type="InParanoid" id="A2E748"/>
<dbReference type="SUPFAM" id="SSF52743">
    <property type="entry name" value="Subtilisin-like"/>
    <property type="match status" value="1"/>
</dbReference>
<dbReference type="FunFam" id="3.40.50.200:FF:000079">
    <property type="entry name" value="Uncharacterized protein"/>
    <property type="match status" value="1"/>
</dbReference>
<dbReference type="Gene3D" id="2.60.120.380">
    <property type="match status" value="1"/>
</dbReference>
<name>A2E748_TRIV3</name>
<evidence type="ECO:0000313" key="6">
    <source>
        <dbReference type="EMBL" id="EAY11566.1"/>
    </source>
</evidence>
<reference evidence="6" key="1">
    <citation type="submission" date="2006-10" db="EMBL/GenBank/DDBJ databases">
        <authorList>
            <person name="Amadeo P."/>
            <person name="Zhao Q."/>
            <person name="Wortman J."/>
            <person name="Fraser-Liggett C."/>
            <person name="Carlton J."/>
        </authorList>
    </citation>
    <scope>NUCLEOTIDE SEQUENCE</scope>
    <source>
        <strain evidence="6">G3</strain>
    </source>
</reference>
<comment type="similarity">
    <text evidence="1">Belongs to the peptidase S8 family.</text>
</comment>
<gene>
    <name evidence="6" type="ORF">TVAG_006410</name>
</gene>
<keyword evidence="4" id="KW-0720">Serine protease</keyword>
<dbReference type="PRINTS" id="PR00723">
    <property type="entry name" value="SUBTILISIN"/>
</dbReference>
<dbReference type="CDD" id="cd04842">
    <property type="entry name" value="Peptidases_S8_Kp43_protease"/>
    <property type="match status" value="1"/>
</dbReference>
<dbReference type="PANTHER" id="PTHR43399:SF4">
    <property type="entry name" value="CELL WALL-ASSOCIATED PROTEASE"/>
    <property type="match status" value="1"/>
</dbReference>
<dbReference type="OrthoDB" id="206201at2759"/>
<dbReference type="PANTHER" id="PTHR43399">
    <property type="entry name" value="SUBTILISIN-RELATED"/>
    <property type="match status" value="1"/>
</dbReference>
<dbReference type="InterPro" id="IPR051048">
    <property type="entry name" value="Peptidase_S8/S53_subtilisin"/>
</dbReference>
<feature type="domain" description="EGF-like" evidence="5">
    <location>
        <begin position="624"/>
        <end position="635"/>
    </location>
</feature>
<dbReference type="VEuPathDB" id="TrichDB:TVAG_006410"/>
<dbReference type="GO" id="GO:0006508">
    <property type="term" value="P:proteolysis"/>
    <property type="evidence" value="ECO:0000318"/>
    <property type="project" value="GO_Central"/>
</dbReference>
<dbReference type="InterPro" id="IPR034058">
    <property type="entry name" value="TagA/B/C/D_pept_dom"/>
</dbReference>
<dbReference type="Gene3D" id="3.40.50.200">
    <property type="entry name" value="Peptidase S8/S53 domain"/>
    <property type="match status" value="2"/>
</dbReference>
<keyword evidence="2" id="KW-0645">Protease</keyword>
<evidence type="ECO:0000256" key="3">
    <source>
        <dbReference type="ARBA" id="ARBA00022801"/>
    </source>
</evidence>
<dbReference type="GO" id="GO:0004252">
    <property type="term" value="F:serine-type endopeptidase activity"/>
    <property type="evidence" value="ECO:0000318"/>
    <property type="project" value="GO_Central"/>
</dbReference>
<evidence type="ECO:0000256" key="4">
    <source>
        <dbReference type="ARBA" id="ARBA00022825"/>
    </source>
</evidence>
<evidence type="ECO:0000256" key="2">
    <source>
        <dbReference type="ARBA" id="ARBA00022670"/>
    </source>
</evidence>
<organism evidence="6 7">
    <name type="scientific">Trichomonas vaginalis (strain ATCC PRA-98 / G3)</name>
    <dbReference type="NCBI Taxonomy" id="412133"/>
    <lineage>
        <taxon>Eukaryota</taxon>
        <taxon>Metamonada</taxon>
        <taxon>Parabasalia</taxon>
        <taxon>Trichomonadida</taxon>
        <taxon>Trichomonadidae</taxon>
        <taxon>Trichomonas</taxon>
    </lineage>
</organism>
<dbReference type="EMBL" id="DS113317">
    <property type="protein sequence ID" value="EAY11566.1"/>
    <property type="molecule type" value="Genomic_DNA"/>
</dbReference>
<dbReference type="InterPro" id="IPR000742">
    <property type="entry name" value="EGF"/>
</dbReference>
<dbReference type="PROSITE" id="PS00137">
    <property type="entry name" value="SUBTILASE_HIS"/>
    <property type="match status" value="1"/>
</dbReference>
<evidence type="ECO:0000256" key="1">
    <source>
        <dbReference type="ARBA" id="ARBA00011073"/>
    </source>
</evidence>
<dbReference type="InterPro" id="IPR015500">
    <property type="entry name" value="Peptidase_S8_subtilisin-rel"/>
</dbReference>
<dbReference type="AlphaFoldDB" id="A2E748"/>
<dbReference type="RefSeq" id="XP_001323789.1">
    <property type="nucleotide sequence ID" value="XM_001323754.1"/>
</dbReference>
<evidence type="ECO:0000259" key="5">
    <source>
        <dbReference type="PROSITE" id="PS00022"/>
    </source>
</evidence>
<proteinExistence type="inferred from homology"/>